<gene>
    <name evidence="2" type="ORF">CBR_g51760</name>
</gene>
<dbReference type="Gramene" id="GBG91027">
    <property type="protein sequence ID" value="GBG91027"/>
    <property type="gene ID" value="CBR_g51760"/>
</dbReference>
<sequence>MDSLIERCTQSTHKINPVRWFPDLSQCKKNVDAKSVKTKNSRWFPDLRQCCTRGGEKQNPLPKLSGTGERTTNVCSFPKRPRSNTTTRKVIAPCRAANTVMGLCTTRKTGSTIQIERPGKRQYPNVEGEQSRERDDVQDMSENFVVKETLYDSVAQELRDNDTEEEEPSDDDDEEGESSDVDEEEEETSEDADSEDTKSEDDEGKNESRIDVDMFKKSLSGELLGEAKQIIAQEVRRGLYSKSSKSEIPPYNLGKRGRNVRVYNKKANYHVNMKNVELVLKEDCCKANCYKKFTAVDVFYKRKEFWAMKQPEQLNFFLAEMRAASYFSDEGDLEVLRVTFNDVKVCTKAWGKLYGCSTTRVAKIRKEFREGMVLEGLDIFKSEPTGQVQASPKHAIRSLEARYRLTCRGEDERRDKVVSSEGHVRNRKAGGSSKFKVDDDVLSIATLKANVHALSHYAQPHYIEWWNKFISTQETLDLEDTNLKEPFALPSVTADVSRAGEEVPPTANGFDQRWDDLFPLERPIYIGARKSRQFREDRDGKYDDVEVNTFIALRACSGQEERGKPYHIGKVVELLAGKRFKVAWFAQREKGEGYYP</sequence>
<evidence type="ECO:0000256" key="1">
    <source>
        <dbReference type="SAM" id="MobiDB-lite"/>
    </source>
</evidence>
<feature type="compositionally biased region" description="Acidic residues" evidence="1">
    <location>
        <begin position="162"/>
        <end position="204"/>
    </location>
</feature>
<evidence type="ECO:0000313" key="3">
    <source>
        <dbReference type="Proteomes" id="UP000265515"/>
    </source>
</evidence>
<dbReference type="AlphaFoldDB" id="A0A388M8W2"/>
<reference evidence="2 3" key="1">
    <citation type="journal article" date="2018" name="Cell">
        <title>The Chara Genome: Secondary Complexity and Implications for Plant Terrestrialization.</title>
        <authorList>
            <person name="Nishiyama T."/>
            <person name="Sakayama H."/>
            <person name="Vries J.D."/>
            <person name="Buschmann H."/>
            <person name="Saint-Marcoux D."/>
            <person name="Ullrich K.K."/>
            <person name="Haas F.B."/>
            <person name="Vanderstraeten L."/>
            <person name="Becker D."/>
            <person name="Lang D."/>
            <person name="Vosolsobe S."/>
            <person name="Rombauts S."/>
            <person name="Wilhelmsson P.K.I."/>
            <person name="Janitza P."/>
            <person name="Kern R."/>
            <person name="Heyl A."/>
            <person name="Rumpler F."/>
            <person name="Villalobos L.I.A.C."/>
            <person name="Clay J.M."/>
            <person name="Skokan R."/>
            <person name="Toyoda A."/>
            <person name="Suzuki Y."/>
            <person name="Kagoshima H."/>
            <person name="Schijlen E."/>
            <person name="Tajeshwar N."/>
            <person name="Catarino B."/>
            <person name="Hetherington A.J."/>
            <person name="Saltykova A."/>
            <person name="Bonnot C."/>
            <person name="Breuninger H."/>
            <person name="Symeonidi A."/>
            <person name="Radhakrishnan G.V."/>
            <person name="Van Nieuwerburgh F."/>
            <person name="Deforce D."/>
            <person name="Chang C."/>
            <person name="Karol K.G."/>
            <person name="Hedrich R."/>
            <person name="Ulvskov P."/>
            <person name="Glockner G."/>
            <person name="Delwiche C.F."/>
            <person name="Petrasek J."/>
            <person name="Van de Peer Y."/>
            <person name="Friml J."/>
            <person name="Beilby M."/>
            <person name="Dolan L."/>
            <person name="Kohara Y."/>
            <person name="Sugano S."/>
            <person name="Fujiyama A."/>
            <person name="Delaux P.-M."/>
            <person name="Quint M."/>
            <person name="TheiBen G."/>
            <person name="Hagemann M."/>
            <person name="Harholt J."/>
            <person name="Dunand C."/>
            <person name="Zachgo S."/>
            <person name="Langdale J."/>
            <person name="Maumus F."/>
            <person name="Straeten D.V.D."/>
            <person name="Gould S.B."/>
            <person name="Rensing S.A."/>
        </authorList>
    </citation>
    <scope>NUCLEOTIDE SEQUENCE [LARGE SCALE GENOMIC DNA]</scope>
    <source>
        <strain evidence="2 3">S276</strain>
    </source>
</reference>
<proteinExistence type="predicted"/>
<accession>A0A388M8W2</accession>
<dbReference type="EMBL" id="BFEA01000864">
    <property type="protein sequence ID" value="GBG91027.1"/>
    <property type="molecule type" value="Genomic_DNA"/>
</dbReference>
<dbReference type="PANTHER" id="PTHR33153:SF3">
    <property type="entry name" value="TRAFFICKING PROTEIN PARTICLE COMPLEX SUBUNIT 11 DOMAIN-CONTAINING PROTEIN"/>
    <property type="match status" value="1"/>
</dbReference>
<protein>
    <submittedName>
        <fullName evidence="2">Uncharacterized protein</fullName>
    </submittedName>
</protein>
<name>A0A388M8W2_CHABU</name>
<dbReference type="STRING" id="69332.A0A388M8W2"/>
<dbReference type="PANTHER" id="PTHR33153">
    <property type="entry name" value="MYND-TYPE DOMAIN-CONTAINING PROTEIN"/>
    <property type="match status" value="1"/>
</dbReference>
<comment type="caution">
    <text evidence="2">The sequence shown here is derived from an EMBL/GenBank/DDBJ whole genome shotgun (WGS) entry which is preliminary data.</text>
</comment>
<evidence type="ECO:0000313" key="2">
    <source>
        <dbReference type="EMBL" id="GBG91027.1"/>
    </source>
</evidence>
<organism evidence="2 3">
    <name type="scientific">Chara braunii</name>
    <name type="common">Braun's stonewort</name>
    <dbReference type="NCBI Taxonomy" id="69332"/>
    <lineage>
        <taxon>Eukaryota</taxon>
        <taxon>Viridiplantae</taxon>
        <taxon>Streptophyta</taxon>
        <taxon>Charophyceae</taxon>
        <taxon>Charales</taxon>
        <taxon>Characeae</taxon>
        <taxon>Chara</taxon>
    </lineage>
</organism>
<feature type="region of interest" description="Disordered" evidence="1">
    <location>
        <begin position="111"/>
        <end position="212"/>
    </location>
</feature>
<keyword evidence="3" id="KW-1185">Reference proteome</keyword>
<dbReference type="Proteomes" id="UP000265515">
    <property type="component" value="Unassembled WGS sequence"/>
</dbReference>